<dbReference type="InterPro" id="IPR026022">
    <property type="entry name" value="PhoU_dom"/>
</dbReference>
<keyword evidence="2" id="KW-0963">Cytoplasm</keyword>
<dbReference type="RefSeq" id="WP_252621564.1">
    <property type="nucleotide sequence ID" value="NZ_CP099490.1"/>
</dbReference>
<evidence type="ECO:0000259" key="3">
    <source>
        <dbReference type="Pfam" id="PF01895"/>
    </source>
</evidence>
<comment type="function">
    <text evidence="2">Plays a role in the regulation of phosphate uptake.</text>
</comment>
<keyword evidence="1 2" id="KW-0592">Phosphate transport</keyword>
<dbReference type="Proteomes" id="UP001056535">
    <property type="component" value="Chromosome"/>
</dbReference>
<evidence type="ECO:0000256" key="1">
    <source>
        <dbReference type="ARBA" id="ARBA00022592"/>
    </source>
</evidence>
<keyword evidence="5" id="KW-1185">Reference proteome</keyword>
<evidence type="ECO:0000313" key="5">
    <source>
        <dbReference type="Proteomes" id="UP001056535"/>
    </source>
</evidence>
<dbReference type="Gene3D" id="1.20.58.220">
    <property type="entry name" value="Phosphate transport system protein phou homolog 2, domain 2"/>
    <property type="match status" value="1"/>
</dbReference>
<dbReference type="PANTHER" id="PTHR42930:SF3">
    <property type="entry name" value="PHOSPHATE-SPECIFIC TRANSPORT SYSTEM ACCESSORY PROTEIN PHOU"/>
    <property type="match status" value="1"/>
</dbReference>
<evidence type="ECO:0000256" key="2">
    <source>
        <dbReference type="PIRNR" id="PIRNR003107"/>
    </source>
</evidence>
<comment type="subunit">
    <text evidence="2">Homodimer.</text>
</comment>
<dbReference type="Pfam" id="PF01895">
    <property type="entry name" value="PhoU"/>
    <property type="match status" value="2"/>
</dbReference>
<dbReference type="EMBL" id="CP099490">
    <property type="protein sequence ID" value="USQ76861.1"/>
    <property type="molecule type" value="Genomic_DNA"/>
</dbReference>
<dbReference type="PANTHER" id="PTHR42930">
    <property type="entry name" value="PHOSPHATE-SPECIFIC TRANSPORT SYSTEM ACCESSORY PROTEIN PHOU"/>
    <property type="match status" value="1"/>
</dbReference>
<comment type="similarity">
    <text evidence="2">Belongs to the PhoU family.</text>
</comment>
<sequence>MRRAFTEELQFISDQLVEMTRLTSTALDRATTALLTADLELAEAVISADDTIDLVRRDLDSRAVDVLARQQPVATDLRQLVMAMRMSSDLERMGDLARHVAKLTRLRYPHKVLRGPLEPMFTRMAEVAEDLVAEAGRIIANNDVEAVPQLLVTDDEMDELHREVFRTLLADDWGHGVEAAIDATLLSRYYERFGDHAVSIAQRVVYLVTGEWPEEDLHIEERMDVSRVEPLG</sequence>
<dbReference type="InterPro" id="IPR038078">
    <property type="entry name" value="PhoU-like_sf"/>
</dbReference>
<feature type="domain" description="PhoU" evidence="3">
    <location>
        <begin position="122"/>
        <end position="204"/>
    </location>
</feature>
<evidence type="ECO:0000313" key="4">
    <source>
        <dbReference type="EMBL" id="USQ76861.1"/>
    </source>
</evidence>
<keyword evidence="2" id="KW-0813">Transport</keyword>
<dbReference type="NCBIfam" id="TIGR02135">
    <property type="entry name" value="phoU_full"/>
    <property type="match status" value="1"/>
</dbReference>
<comment type="subcellular location">
    <subcellularLocation>
        <location evidence="2">Cytoplasm</location>
    </subcellularLocation>
</comment>
<feature type="domain" description="PhoU" evidence="3">
    <location>
        <begin position="16"/>
        <end position="103"/>
    </location>
</feature>
<gene>
    <name evidence="4" type="primary">phoU</name>
    <name evidence="4" type="ORF">NF557_02730</name>
</gene>
<name>A0ABY4YJE6_9MICO</name>
<dbReference type="PIRSF" id="PIRSF003107">
    <property type="entry name" value="PhoU"/>
    <property type="match status" value="1"/>
</dbReference>
<reference evidence="4" key="1">
    <citation type="submission" date="2022-06" db="EMBL/GenBank/DDBJ databases">
        <title>Ornithinimicrobium JY.X270.</title>
        <authorList>
            <person name="Huang Y."/>
        </authorList>
    </citation>
    <scope>NUCLEOTIDE SEQUENCE</scope>
    <source>
        <strain evidence="4">JY.X270</strain>
    </source>
</reference>
<dbReference type="InterPro" id="IPR028366">
    <property type="entry name" value="PhoU"/>
</dbReference>
<proteinExistence type="inferred from homology"/>
<organism evidence="4 5">
    <name type="scientific">Ornithinimicrobium cryptoxanthini</name>
    <dbReference type="NCBI Taxonomy" id="2934161"/>
    <lineage>
        <taxon>Bacteria</taxon>
        <taxon>Bacillati</taxon>
        <taxon>Actinomycetota</taxon>
        <taxon>Actinomycetes</taxon>
        <taxon>Micrococcales</taxon>
        <taxon>Ornithinimicrobiaceae</taxon>
        <taxon>Ornithinimicrobium</taxon>
    </lineage>
</organism>
<accession>A0ABY4YJE6</accession>
<protein>
    <recommendedName>
        <fullName evidence="2">Phosphate-specific transport system accessory protein PhoU</fullName>
    </recommendedName>
</protein>
<dbReference type="SUPFAM" id="SSF109755">
    <property type="entry name" value="PhoU-like"/>
    <property type="match status" value="1"/>
</dbReference>